<organism evidence="1 2">
    <name type="scientific">Nocardioides dubius</name>
    <dbReference type="NCBI Taxonomy" id="317019"/>
    <lineage>
        <taxon>Bacteria</taxon>
        <taxon>Bacillati</taxon>
        <taxon>Actinomycetota</taxon>
        <taxon>Actinomycetes</taxon>
        <taxon>Propionibacteriales</taxon>
        <taxon>Nocardioidaceae</taxon>
        <taxon>Nocardioides</taxon>
    </lineage>
</organism>
<evidence type="ECO:0008006" key="3">
    <source>
        <dbReference type="Google" id="ProtNLM"/>
    </source>
</evidence>
<evidence type="ECO:0000313" key="2">
    <source>
        <dbReference type="Proteomes" id="UP001501581"/>
    </source>
</evidence>
<accession>A0ABN1U156</accession>
<keyword evidence="2" id="KW-1185">Reference proteome</keyword>
<protein>
    <recommendedName>
        <fullName evidence="3">Abi-like protein</fullName>
    </recommendedName>
</protein>
<dbReference type="Proteomes" id="UP001501581">
    <property type="component" value="Unassembled WGS sequence"/>
</dbReference>
<dbReference type="RefSeq" id="WP_343996339.1">
    <property type="nucleotide sequence ID" value="NZ_BAAALG010000013.1"/>
</dbReference>
<gene>
    <name evidence="1" type="ORF">GCM10009668_36790</name>
</gene>
<reference evidence="1 2" key="1">
    <citation type="journal article" date="2019" name="Int. J. Syst. Evol. Microbiol.">
        <title>The Global Catalogue of Microorganisms (GCM) 10K type strain sequencing project: providing services to taxonomists for standard genome sequencing and annotation.</title>
        <authorList>
            <consortium name="The Broad Institute Genomics Platform"/>
            <consortium name="The Broad Institute Genome Sequencing Center for Infectious Disease"/>
            <person name="Wu L."/>
            <person name="Ma J."/>
        </authorList>
    </citation>
    <scope>NUCLEOTIDE SEQUENCE [LARGE SCALE GENOMIC DNA]</scope>
    <source>
        <strain evidence="1 2">JCM 13008</strain>
    </source>
</reference>
<comment type="caution">
    <text evidence="1">The sequence shown here is derived from an EMBL/GenBank/DDBJ whole genome shotgun (WGS) entry which is preliminary data.</text>
</comment>
<dbReference type="EMBL" id="BAAALG010000013">
    <property type="protein sequence ID" value="GAA1111950.1"/>
    <property type="molecule type" value="Genomic_DNA"/>
</dbReference>
<sequence length="200" mass="21512">MSAAILRDLAHLEVGLRNACNCALEERTGFGSHWTACGDALFSPVMRAKVRDGRKISVDINEKPRRSLRRALAEAGGPSAAPGKVVARLMFGFWRYLSSSAHDVQLWRPYLHHAFPGGTARSDVDERVGVLHVIRNRVAHHEPLLLADLEGMFSATVGLAELIGPRLGAHLLGTSRVPLLIAERPGAAPPATPGRVATPA</sequence>
<name>A0ABN1U156_9ACTN</name>
<evidence type="ECO:0000313" key="1">
    <source>
        <dbReference type="EMBL" id="GAA1111950.1"/>
    </source>
</evidence>
<proteinExistence type="predicted"/>